<sequence>MSRRGWVLFALMSVLWGVPYLLIKVAVEDVSVPVVVFARTALGALVLLPAAIRVGGFDQVRRHWRPLLAFAAVEIIGPWALLSDAERRLSSSMTGLLIAAVPIVSAVLARATGVSERLGPLRWSGLLLGLAGVAVLAAPHVGGADAAPWPVAEVLLVVLGYATAPMIMARRLRDVPSLPLTASCLALAALIYAPPAIATWPAEPPAGRVLAALGGLGLVCTAAAFLVFFELIREVGPARAMVFTYVNPAVAVAAGVLVLGEPLSVTIAAAFALILCGSAMATARRGSPRPTPGR</sequence>
<feature type="transmembrane region" description="Helical" evidence="6">
    <location>
        <begin position="93"/>
        <end position="111"/>
    </location>
</feature>
<evidence type="ECO:0000256" key="4">
    <source>
        <dbReference type="ARBA" id="ARBA00022989"/>
    </source>
</evidence>
<proteinExistence type="inferred from homology"/>
<dbReference type="SUPFAM" id="SSF103481">
    <property type="entry name" value="Multidrug resistance efflux transporter EmrE"/>
    <property type="match status" value="2"/>
</dbReference>
<feature type="transmembrane region" description="Helical" evidence="6">
    <location>
        <begin position="209"/>
        <end position="229"/>
    </location>
</feature>
<gene>
    <name evidence="8" type="ORF">Arub01_29280</name>
</gene>
<dbReference type="PANTHER" id="PTHR32322">
    <property type="entry name" value="INNER MEMBRANE TRANSPORTER"/>
    <property type="match status" value="1"/>
</dbReference>
<keyword evidence="3 6" id="KW-0812">Transmembrane</keyword>
<comment type="caution">
    <text evidence="8">The sequence shown here is derived from an EMBL/GenBank/DDBJ whole genome shotgun (WGS) entry which is preliminary data.</text>
</comment>
<feature type="domain" description="EamA" evidence="7">
    <location>
        <begin position="154"/>
        <end position="281"/>
    </location>
</feature>
<dbReference type="Proteomes" id="UP001165124">
    <property type="component" value="Unassembled WGS sequence"/>
</dbReference>
<feature type="transmembrane region" description="Helical" evidence="6">
    <location>
        <begin position="265"/>
        <end position="283"/>
    </location>
</feature>
<organism evidence="8 9">
    <name type="scientific">Actinomadura rubrobrunea</name>
    <dbReference type="NCBI Taxonomy" id="115335"/>
    <lineage>
        <taxon>Bacteria</taxon>
        <taxon>Bacillati</taxon>
        <taxon>Actinomycetota</taxon>
        <taxon>Actinomycetes</taxon>
        <taxon>Streptosporangiales</taxon>
        <taxon>Thermomonosporaceae</taxon>
        <taxon>Actinomadura</taxon>
    </lineage>
</organism>
<dbReference type="InterPro" id="IPR050638">
    <property type="entry name" value="AA-Vitamin_Transporters"/>
</dbReference>
<comment type="subcellular location">
    <subcellularLocation>
        <location evidence="1">Membrane</location>
        <topology evidence="1">Multi-pass membrane protein</topology>
    </subcellularLocation>
</comment>
<dbReference type="Pfam" id="PF00892">
    <property type="entry name" value="EamA"/>
    <property type="match status" value="2"/>
</dbReference>
<dbReference type="AlphaFoldDB" id="A0A9W6UV65"/>
<keyword evidence="4 6" id="KW-1133">Transmembrane helix</keyword>
<feature type="transmembrane region" description="Helical" evidence="6">
    <location>
        <begin position="123"/>
        <end position="141"/>
    </location>
</feature>
<dbReference type="InterPro" id="IPR037185">
    <property type="entry name" value="EmrE-like"/>
</dbReference>
<evidence type="ECO:0000256" key="5">
    <source>
        <dbReference type="ARBA" id="ARBA00023136"/>
    </source>
</evidence>
<evidence type="ECO:0000313" key="9">
    <source>
        <dbReference type="Proteomes" id="UP001165124"/>
    </source>
</evidence>
<evidence type="ECO:0000256" key="2">
    <source>
        <dbReference type="ARBA" id="ARBA00007362"/>
    </source>
</evidence>
<evidence type="ECO:0000256" key="6">
    <source>
        <dbReference type="SAM" id="Phobius"/>
    </source>
</evidence>
<evidence type="ECO:0000259" key="7">
    <source>
        <dbReference type="Pfam" id="PF00892"/>
    </source>
</evidence>
<feature type="transmembrane region" description="Helical" evidence="6">
    <location>
        <begin position="180"/>
        <end position="197"/>
    </location>
</feature>
<dbReference type="PANTHER" id="PTHR32322:SF2">
    <property type="entry name" value="EAMA DOMAIN-CONTAINING PROTEIN"/>
    <property type="match status" value="1"/>
</dbReference>
<protein>
    <submittedName>
        <fullName evidence="8">Membrane protein</fullName>
    </submittedName>
</protein>
<keyword evidence="9" id="KW-1185">Reference proteome</keyword>
<reference evidence="8" key="1">
    <citation type="submission" date="2023-02" db="EMBL/GenBank/DDBJ databases">
        <title>Actinomadura rubrobrunea NBRC 14622.</title>
        <authorList>
            <person name="Ichikawa N."/>
            <person name="Sato H."/>
            <person name="Tonouchi N."/>
        </authorList>
    </citation>
    <scope>NUCLEOTIDE SEQUENCE</scope>
    <source>
        <strain evidence="8">NBRC 14622</strain>
    </source>
</reference>
<feature type="transmembrane region" description="Helical" evidence="6">
    <location>
        <begin position="241"/>
        <end position="259"/>
    </location>
</feature>
<dbReference type="EMBL" id="BSRZ01000006">
    <property type="protein sequence ID" value="GLW64684.1"/>
    <property type="molecule type" value="Genomic_DNA"/>
</dbReference>
<dbReference type="InterPro" id="IPR000620">
    <property type="entry name" value="EamA_dom"/>
</dbReference>
<accession>A0A9W6UV65</accession>
<dbReference type="RefSeq" id="WP_067911211.1">
    <property type="nucleotide sequence ID" value="NZ_BSRZ01000006.1"/>
</dbReference>
<evidence type="ECO:0000256" key="3">
    <source>
        <dbReference type="ARBA" id="ARBA00022692"/>
    </source>
</evidence>
<keyword evidence="5 6" id="KW-0472">Membrane</keyword>
<evidence type="ECO:0000313" key="8">
    <source>
        <dbReference type="EMBL" id="GLW64684.1"/>
    </source>
</evidence>
<comment type="similarity">
    <text evidence="2">Belongs to the EamA transporter family.</text>
</comment>
<dbReference type="GO" id="GO:0016020">
    <property type="term" value="C:membrane"/>
    <property type="evidence" value="ECO:0007669"/>
    <property type="project" value="UniProtKB-SubCell"/>
</dbReference>
<name>A0A9W6UV65_9ACTN</name>
<feature type="transmembrane region" description="Helical" evidence="6">
    <location>
        <begin position="7"/>
        <end position="26"/>
    </location>
</feature>
<feature type="domain" description="EamA" evidence="7">
    <location>
        <begin position="5"/>
        <end position="136"/>
    </location>
</feature>
<feature type="transmembrane region" description="Helical" evidence="6">
    <location>
        <begin position="147"/>
        <end position="168"/>
    </location>
</feature>
<evidence type="ECO:0000256" key="1">
    <source>
        <dbReference type="ARBA" id="ARBA00004141"/>
    </source>
</evidence>
<feature type="transmembrane region" description="Helical" evidence="6">
    <location>
        <begin position="32"/>
        <end position="52"/>
    </location>
</feature>
<feature type="transmembrane region" description="Helical" evidence="6">
    <location>
        <begin position="64"/>
        <end position="81"/>
    </location>
</feature>